<dbReference type="Gene3D" id="3.90.1530.10">
    <property type="entry name" value="Conserved hypothetical protein from pyrococcus furiosus pfu- 392566-001, ParB domain"/>
    <property type="match status" value="1"/>
</dbReference>
<dbReference type="SUPFAM" id="SSF110849">
    <property type="entry name" value="ParB/Sulfiredoxin"/>
    <property type="match status" value="1"/>
</dbReference>
<dbReference type="EC" id="2.7.4.14" evidence="6"/>
<dbReference type="GO" id="GO:0006139">
    <property type="term" value="P:nucleobase-containing compound metabolic process"/>
    <property type="evidence" value="ECO:0007669"/>
    <property type="project" value="InterPro"/>
</dbReference>
<evidence type="ECO:0000256" key="3">
    <source>
        <dbReference type="ARBA" id="ARBA00022741"/>
    </source>
</evidence>
<comment type="caution">
    <text evidence="6">The sequence shown here is derived from an EMBL/GenBank/DDBJ whole genome shotgun (WGS) entry which is preliminary data.</text>
</comment>
<dbReference type="GO" id="GO:0016301">
    <property type="term" value="F:kinase activity"/>
    <property type="evidence" value="ECO:0007669"/>
    <property type="project" value="UniProtKB-KW"/>
</dbReference>
<evidence type="ECO:0000256" key="1">
    <source>
        <dbReference type="ARBA" id="ARBA00022490"/>
    </source>
</evidence>
<evidence type="ECO:0000313" key="6">
    <source>
        <dbReference type="EMBL" id="MBB4037650.1"/>
    </source>
</evidence>
<dbReference type="EMBL" id="JACIEP010000016">
    <property type="protein sequence ID" value="MBB4037650.1"/>
    <property type="molecule type" value="Genomic_DNA"/>
</dbReference>
<dbReference type="Pfam" id="PF13238">
    <property type="entry name" value="AAA_18"/>
    <property type="match status" value="1"/>
</dbReference>
<dbReference type="GO" id="GO:0016776">
    <property type="term" value="F:phosphotransferase activity, phosphate group as acceptor"/>
    <property type="evidence" value="ECO:0007669"/>
    <property type="project" value="InterPro"/>
</dbReference>
<keyword evidence="2 6" id="KW-0808">Transferase</keyword>
<accession>A0A840CNS1</accession>
<keyword evidence="4 6" id="KW-0418">Kinase</keyword>
<evidence type="ECO:0000313" key="7">
    <source>
        <dbReference type="Proteomes" id="UP000555103"/>
    </source>
</evidence>
<gene>
    <name evidence="6" type="ORF">GGR21_003571</name>
</gene>
<sequence>MSSISITGDLGSGKSSVAKLLTEKLGYQYIYTGLMQRKIAEERGMNTLELNYFSEKNKDIDDYIDNYLMELDKAKENYILDSRLAWHFVKSSYKIYLTVKPEIAAQRVFLDENRINEPDAKSIEERISTLQERKMVEVRRFKKLYNIDCLNFENYNLVIDTSYSSVEDICNLIITLFKEKEKDFPRYWVSPKSLYPTEHVRKLGSEEAKNVRDSIMKNGFDYNYPIQVVMYKDNLYIWDGHKRTSGALFNKIPLIPITILARDKEEIHTNHTAEMFVESLNKNFIYDWEDIHDFYF</sequence>
<keyword evidence="5" id="KW-0067">ATP-binding</keyword>
<keyword evidence="7" id="KW-1185">Reference proteome</keyword>
<dbReference type="AlphaFoldDB" id="A0A840CNS1"/>
<keyword evidence="3" id="KW-0547">Nucleotide-binding</keyword>
<dbReference type="Proteomes" id="UP000555103">
    <property type="component" value="Unassembled WGS sequence"/>
</dbReference>
<dbReference type="RefSeq" id="WP_183308483.1">
    <property type="nucleotide sequence ID" value="NZ_JACIEP010000016.1"/>
</dbReference>
<name>A0A840CNS1_9BACT</name>
<evidence type="ECO:0000256" key="2">
    <source>
        <dbReference type="ARBA" id="ARBA00022679"/>
    </source>
</evidence>
<dbReference type="GO" id="GO:0005524">
    <property type="term" value="F:ATP binding"/>
    <property type="evidence" value="ECO:0007669"/>
    <property type="project" value="UniProtKB-KW"/>
</dbReference>
<evidence type="ECO:0000256" key="5">
    <source>
        <dbReference type="ARBA" id="ARBA00022840"/>
    </source>
</evidence>
<keyword evidence="1" id="KW-0963">Cytoplasm</keyword>
<dbReference type="Gene3D" id="3.40.50.300">
    <property type="entry name" value="P-loop containing nucleotide triphosphate hydrolases"/>
    <property type="match status" value="1"/>
</dbReference>
<reference evidence="6 7" key="1">
    <citation type="submission" date="2020-08" db="EMBL/GenBank/DDBJ databases">
        <title>Genomic Encyclopedia of Type Strains, Phase IV (KMG-IV): sequencing the most valuable type-strain genomes for metagenomic binning, comparative biology and taxonomic classification.</title>
        <authorList>
            <person name="Goeker M."/>
        </authorList>
    </citation>
    <scope>NUCLEOTIDE SEQUENCE [LARGE SCALE GENOMIC DNA]</scope>
    <source>
        <strain evidence="6 7">DSM 104969</strain>
    </source>
</reference>
<dbReference type="InterPro" id="IPR027417">
    <property type="entry name" value="P-loop_NTPase"/>
</dbReference>
<protein>
    <submittedName>
        <fullName evidence="6">Cytidylate kinase</fullName>
        <ecNumber evidence="6">2.7.4.14</ecNumber>
    </submittedName>
</protein>
<organism evidence="6 7">
    <name type="scientific">Dysgonomonas hofstadii</name>
    <dbReference type="NCBI Taxonomy" id="637886"/>
    <lineage>
        <taxon>Bacteria</taxon>
        <taxon>Pseudomonadati</taxon>
        <taxon>Bacteroidota</taxon>
        <taxon>Bacteroidia</taxon>
        <taxon>Bacteroidales</taxon>
        <taxon>Dysgonomonadaceae</taxon>
        <taxon>Dysgonomonas</taxon>
    </lineage>
</organism>
<dbReference type="NCBIfam" id="TIGR02173">
    <property type="entry name" value="cyt_kin_arch"/>
    <property type="match status" value="1"/>
</dbReference>
<dbReference type="InterPro" id="IPR036086">
    <property type="entry name" value="ParB/Sulfiredoxin_sf"/>
</dbReference>
<dbReference type="SUPFAM" id="SSF52540">
    <property type="entry name" value="P-loop containing nucleoside triphosphate hydrolases"/>
    <property type="match status" value="1"/>
</dbReference>
<evidence type="ECO:0000256" key="4">
    <source>
        <dbReference type="ARBA" id="ARBA00022777"/>
    </source>
</evidence>
<dbReference type="InterPro" id="IPR011892">
    <property type="entry name" value="Cyt_kin_arch"/>
</dbReference>
<proteinExistence type="predicted"/>